<gene>
    <name evidence="1" type="ORF">CCAP1982_LOCUS7398</name>
</gene>
<sequence length="102" mass="11480">MSSYKTLNSTRFDSNVSLNTLQCDLADHGDHGAFHKMLKYWRNSSKSAVSLRKSASFLEYRDLDDAVVGGCGVRSMLSGGRDKCSISYKRLESFDETKLKKM</sequence>
<proteinExistence type="predicted"/>
<comment type="caution">
    <text evidence="1">The sequence shown here is derived from an EMBL/GenBank/DDBJ whole genome shotgun (WGS) entry which is preliminary data.</text>
</comment>
<dbReference type="AlphaFoldDB" id="A0A811UIM2"/>
<protein>
    <submittedName>
        <fullName evidence="1">(Mediterranean fruit fly) hypothetical protein</fullName>
    </submittedName>
</protein>
<name>A0A811UIM2_CERCA</name>
<dbReference type="EMBL" id="CAJHJT010000012">
    <property type="protein sequence ID" value="CAD6998849.1"/>
    <property type="molecule type" value="Genomic_DNA"/>
</dbReference>
<evidence type="ECO:0000313" key="2">
    <source>
        <dbReference type="Proteomes" id="UP000606786"/>
    </source>
</evidence>
<accession>A0A811UIM2</accession>
<evidence type="ECO:0000313" key="1">
    <source>
        <dbReference type="EMBL" id="CAD6998849.1"/>
    </source>
</evidence>
<reference evidence="1" key="1">
    <citation type="submission" date="2020-11" db="EMBL/GenBank/DDBJ databases">
        <authorList>
            <person name="Whitehead M."/>
        </authorList>
    </citation>
    <scope>NUCLEOTIDE SEQUENCE</scope>
    <source>
        <strain evidence="1">EGII</strain>
    </source>
</reference>
<keyword evidence="2" id="KW-1185">Reference proteome</keyword>
<dbReference type="OrthoDB" id="2499658at2759"/>
<organism evidence="1 2">
    <name type="scientific">Ceratitis capitata</name>
    <name type="common">Mediterranean fruit fly</name>
    <name type="synonym">Tephritis capitata</name>
    <dbReference type="NCBI Taxonomy" id="7213"/>
    <lineage>
        <taxon>Eukaryota</taxon>
        <taxon>Metazoa</taxon>
        <taxon>Ecdysozoa</taxon>
        <taxon>Arthropoda</taxon>
        <taxon>Hexapoda</taxon>
        <taxon>Insecta</taxon>
        <taxon>Pterygota</taxon>
        <taxon>Neoptera</taxon>
        <taxon>Endopterygota</taxon>
        <taxon>Diptera</taxon>
        <taxon>Brachycera</taxon>
        <taxon>Muscomorpha</taxon>
        <taxon>Tephritoidea</taxon>
        <taxon>Tephritidae</taxon>
        <taxon>Ceratitis</taxon>
        <taxon>Ceratitis</taxon>
    </lineage>
</organism>
<dbReference type="Proteomes" id="UP000606786">
    <property type="component" value="Unassembled WGS sequence"/>
</dbReference>